<organism evidence="4 5">
    <name type="scientific">Dimargaris verticillata</name>
    <dbReference type="NCBI Taxonomy" id="2761393"/>
    <lineage>
        <taxon>Eukaryota</taxon>
        <taxon>Fungi</taxon>
        <taxon>Fungi incertae sedis</taxon>
        <taxon>Zoopagomycota</taxon>
        <taxon>Kickxellomycotina</taxon>
        <taxon>Dimargaritomycetes</taxon>
        <taxon>Dimargaritales</taxon>
        <taxon>Dimargaritaceae</taxon>
        <taxon>Dimargaris</taxon>
    </lineage>
</organism>
<protein>
    <recommendedName>
        <fullName evidence="3">Band 7 domain-containing protein</fullName>
    </recommendedName>
</protein>
<dbReference type="InterPro" id="IPR001972">
    <property type="entry name" value="Stomatin_HflK_fam"/>
</dbReference>
<dbReference type="GO" id="GO:0098552">
    <property type="term" value="C:side of membrane"/>
    <property type="evidence" value="ECO:0007669"/>
    <property type="project" value="UniProtKB-ARBA"/>
</dbReference>
<dbReference type="PRINTS" id="PR00721">
    <property type="entry name" value="STOMATIN"/>
</dbReference>
<dbReference type="InterPro" id="IPR043202">
    <property type="entry name" value="Band-7_stomatin-like"/>
</dbReference>
<comment type="caution">
    <text evidence="4">The sequence shown here is derived from an EMBL/GenBank/DDBJ whole genome shotgun (WGS) entry which is preliminary data.</text>
</comment>
<evidence type="ECO:0000256" key="2">
    <source>
        <dbReference type="SAM" id="MobiDB-lite"/>
    </source>
</evidence>
<dbReference type="Gene3D" id="3.30.479.30">
    <property type="entry name" value="Band 7 domain"/>
    <property type="match status" value="1"/>
</dbReference>
<dbReference type="InterPro" id="IPR001107">
    <property type="entry name" value="Band_7"/>
</dbReference>
<gene>
    <name evidence="4" type="ORF">H4R34_002727</name>
</gene>
<dbReference type="FunFam" id="3.30.479.30:FF:000004">
    <property type="entry name" value="Putative membrane protease family, stomatin"/>
    <property type="match status" value="1"/>
</dbReference>
<feature type="compositionally biased region" description="Polar residues" evidence="2">
    <location>
        <begin position="1"/>
        <end position="11"/>
    </location>
</feature>
<evidence type="ECO:0000313" key="5">
    <source>
        <dbReference type="Proteomes" id="UP001151582"/>
    </source>
</evidence>
<dbReference type="Pfam" id="PF01145">
    <property type="entry name" value="Band_7"/>
    <property type="match status" value="1"/>
</dbReference>
<dbReference type="PANTHER" id="PTHR10264:SF19">
    <property type="entry name" value="AT06885P-RELATED"/>
    <property type="match status" value="1"/>
</dbReference>
<feature type="region of interest" description="Disordered" evidence="2">
    <location>
        <begin position="268"/>
        <end position="359"/>
    </location>
</feature>
<dbReference type="OrthoDB" id="2105077at2759"/>
<dbReference type="GO" id="GO:0005886">
    <property type="term" value="C:plasma membrane"/>
    <property type="evidence" value="ECO:0007669"/>
    <property type="project" value="InterPro"/>
</dbReference>
<feature type="region of interest" description="Disordered" evidence="2">
    <location>
        <begin position="1"/>
        <end position="28"/>
    </location>
</feature>
<dbReference type="PANTHER" id="PTHR10264">
    <property type="entry name" value="BAND 7 PROTEIN-RELATED"/>
    <property type="match status" value="1"/>
</dbReference>
<dbReference type="Gene3D" id="6.10.250.2090">
    <property type="match status" value="1"/>
</dbReference>
<sequence length="373" mass="40327">MSISIIGTSQAAEPHPLHRNESTVSGLPVHRSQTRLMRYSPPQFSTELDVHSDSVYESVVHFFGKFFGGAGLFYKAVDPGLIRVNPLSESITTIDVRLQIQPIVGIPIVTKDNVNIIIEAVLYWHITDPYLASFGVVDVKNALIERAQTTLRAVLGTRELQDIIENRETIADDIRDIIDVPAKAWGVNVESVLIKDLTFSPELQESLSSAATQKRIGEAKVIAAKAEVDAARLMRQAAEILNTPSAMQIRYLETMQRMAKGPNNKLMFVPMSNPPLPNDTLSDLLGGKPDTNGPRSDGGTALNPLATASACPSPRAAGTATTSQPPSEPVTFQTGAPSALNSQSSSRQSRLTFAPNIPPIVGSTALLDQIERM</sequence>
<comment type="similarity">
    <text evidence="1">Belongs to the band 7/mec-2 family.</text>
</comment>
<dbReference type="AlphaFoldDB" id="A0A9W8B7L4"/>
<name>A0A9W8B7L4_9FUNG</name>
<feature type="domain" description="Band 7" evidence="3">
    <location>
        <begin position="48"/>
        <end position="211"/>
    </location>
</feature>
<accession>A0A9W8B7L4</accession>
<evidence type="ECO:0000259" key="3">
    <source>
        <dbReference type="SMART" id="SM00244"/>
    </source>
</evidence>
<keyword evidence="5" id="KW-1185">Reference proteome</keyword>
<dbReference type="Proteomes" id="UP001151582">
    <property type="component" value="Unassembled WGS sequence"/>
</dbReference>
<proteinExistence type="inferred from homology"/>
<dbReference type="SMART" id="SM00244">
    <property type="entry name" value="PHB"/>
    <property type="match status" value="1"/>
</dbReference>
<dbReference type="SUPFAM" id="SSF117892">
    <property type="entry name" value="Band 7/SPFH domain"/>
    <property type="match status" value="1"/>
</dbReference>
<dbReference type="EMBL" id="JANBQB010000206">
    <property type="protein sequence ID" value="KAJ1979691.1"/>
    <property type="molecule type" value="Genomic_DNA"/>
</dbReference>
<dbReference type="InterPro" id="IPR036013">
    <property type="entry name" value="Band_7/SPFH_dom_sf"/>
</dbReference>
<feature type="compositionally biased region" description="Polar residues" evidence="2">
    <location>
        <begin position="319"/>
        <end position="341"/>
    </location>
</feature>
<evidence type="ECO:0000313" key="4">
    <source>
        <dbReference type="EMBL" id="KAJ1979691.1"/>
    </source>
</evidence>
<evidence type="ECO:0000256" key="1">
    <source>
        <dbReference type="ARBA" id="ARBA00008164"/>
    </source>
</evidence>
<reference evidence="4" key="1">
    <citation type="submission" date="2022-07" db="EMBL/GenBank/DDBJ databases">
        <title>Phylogenomic reconstructions and comparative analyses of Kickxellomycotina fungi.</title>
        <authorList>
            <person name="Reynolds N.K."/>
            <person name="Stajich J.E."/>
            <person name="Barry K."/>
            <person name="Grigoriev I.V."/>
            <person name="Crous P."/>
            <person name="Smith M.E."/>
        </authorList>
    </citation>
    <scope>NUCLEOTIDE SEQUENCE</scope>
    <source>
        <strain evidence="4">RSA 567</strain>
    </source>
</reference>